<evidence type="ECO:0000313" key="2">
    <source>
        <dbReference type="EMBL" id="ATZ17821.1"/>
    </source>
</evidence>
<evidence type="ECO:0000256" key="1">
    <source>
        <dbReference type="SAM" id="MobiDB-lite"/>
    </source>
</evidence>
<dbReference type="STRING" id="1408435.GCA_000685885_01461"/>
<dbReference type="KEGG" id="eml:EMELA_v1c02480"/>
<name>A0A2K8NYJ2_9MOLU</name>
<dbReference type="EMBL" id="CP024964">
    <property type="protein sequence ID" value="ATZ17821.1"/>
    <property type="molecule type" value="Genomic_DNA"/>
</dbReference>
<reference evidence="2 3" key="1">
    <citation type="submission" date="2017-11" db="EMBL/GenBank/DDBJ databases">
        <title>Genome sequence of Entomoplasma melaleucae M1 (ATCC 49191).</title>
        <authorList>
            <person name="Lo W.-S."/>
            <person name="Gasparich G.E."/>
            <person name="Kuo C.-H."/>
        </authorList>
    </citation>
    <scope>NUCLEOTIDE SEQUENCE [LARGE SCALE GENOMIC DNA]</scope>
    <source>
        <strain evidence="2 3">M1</strain>
    </source>
</reference>
<sequence length="157" mass="18093">MTEETKVDEINQETAPETSDELDKSEPSNEEEIKTEEVQFSDEQKSKINEIIKENINNKNTEILALQDSLKDKDFQIQSLNNQLIQKELLSQNLDITDTQLEFIKQMVQNFTFANTEEIVKSVKELIGKQVEIVDEQDFGGKKEKKYINPSNPLGLE</sequence>
<evidence type="ECO:0000313" key="3">
    <source>
        <dbReference type="Proteomes" id="UP000231896"/>
    </source>
</evidence>
<dbReference type="AlphaFoldDB" id="A0A2K8NYJ2"/>
<dbReference type="Proteomes" id="UP000231896">
    <property type="component" value="Chromosome"/>
</dbReference>
<dbReference type="OrthoDB" id="9966610at2"/>
<accession>A0A2K8NYJ2</accession>
<feature type="compositionally biased region" description="Basic and acidic residues" evidence="1">
    <location>
        <begin position="21"/>
        <end position="42"/>
    </location>
</feature>
<feature type="region of interest" description="Disordered" evidence="1">
    <location>
        <begin position="1"/>
        <end position="42"/>
    </location>
</feature>
<gene>
    <name evidence="2" type="ORF">EMELA_v1c02480</name>
</gene>
<keyword evidence="3" id="KW-1185">Reference proteome</keyword>
<dbReference type="RefSeq" id="WP_028124588.1">
    <property type="nucleotide sequence ID" value="NZ_CP024964.1"/>
</dbReference>
<protein>
    <submittedName>
        <fullName evidence="2">Uncharacterized protein</fullName>
    </submittedName>
</protein>
<proteinExistence type="predicted"/>
<organism evidence="2 3">
    <name type="scientific">Mesoplasma melaleucae</name>
    <dbReference type="NCBI Taxonomy" id="81459"/>
    <lineage>
        <taxon>Bacteria</taxon>
        <taxon>Bacillati</taxon>
        <taxon>Mycoplasmatota</taxon>
        <taxon>Mollicutes</taxon>
        <taxon>Entomoplasmatales</taxon>
        <taxon>Entomoplasmataceae</taxon>
        <taxon>Mesoplasma</taxon>
    </lineage>
</organism>